<evidence type="ECO:0000256" key="3">
    <source>
        <dbReference type="SAM" id="SignalP"/>
    </source>
</evidence>
<proteinExistence type="predicted"/>
<dbReference type="Proteomes" id="UP000294593">
    <property type="component" value="Unassembled WGS sequence"/>
</dbReference>
<dbReference type="Gene3D" id="2.40.160.20">
    <property type="match status" value="1"/>
</dbReference>
<keyword evidence="2 3" id="KW-0732">Signal</keyword>
<evidence type="ECO:0000313" key="5">
    <source>
        <dbReference type="EMBL" id="TDP81784.1"/>
    </source>
</evidence>
<feature type="chain" id="PRO_5020556411" evidence="3">
    <location>
        <begin position="20"/>
        <end position="185"/>
    </location>
</feature>
<organism evidence="5 6">
    <name type="scientific">Aquabacterium commune</name>
    <dbReference type="NCBI Taxonomy" id="70586"/>
    <lineage>
        <taxon>Bacteria</taxon>
        <taxon>Pseudomonadati</taxon>
        <taxon>Pseudomonadota</taxon>
        <taxon>Betaproteobacteria</taxon>
        <taxon>Burkholderiales</taxon>
        <taxon>Aquabacterium</taxon>
    </lineage>
</organism>
<dbReference type="EMBL" id="SNXW01000007">
    <property type="protein sequence ID" value="TDP81784.1"/>
    <property type="molecule type" value="Genomic_DNA"/>
</dbReference>
<evidence type="ECO:0000313" key="6">
    <source>
        <dbReference type="Proteomes" id="UP000294593"/>
    </source>
</evidence>
<comment type="subcellular location">
    <subcellularLocation>
        <location evidence="1">Cell outer membrane</location>
    </subcellularLocation>
</comment>
<protein>
    <submittedName>
        <fullName evidence="5">Opacity protein-like surface antigen</fullName>
    </submittedName>
</protein>
<dbReference type="InterPro" id="IPR027385">
    <property type="entry name" value="Beta-barrel_OMP"/>
</dbReference>
<dbReference type="AlphaFoldDB" id="A0A4R6R7G9"/>
<dbReference type="Pfam" id="PF13505">
    <property type="entry name" value="OMP_b-brl"/>
    <property type="match status" value="1"/>
</dbReference>
<dbReference type="SUPFAM" id="SSF56925">
    <property type="entry name" value="OMPA-like"/>
    <property type="match status" value="1"/>
</dbReference>
<dbReference type="RefSeq" id="WP_133610003.1">
    <property type="nucleotide sequence ID" value="NZ_SNXW01000007.1"/>
</dbReference>
<reference evidence="5 6" key="1">
    <citation type="submission" date="2019-03" db="EMBL/GenBank/DDBJ databases">
        <title>Genomic Encyclopedia of Type Strains, Phase IV (KMG-IV): sequencing the most valuable type-strain genomes for metagenomic binning, comparative biology and taxonomic classification.</title>
        <authorList>
            <person name="Goeker M."/>
        </authorList>
    </citation>
    <scope>NUCLEOTIDE SEQUENCE [LARGE SCALE GENOMIC DNA]</scope>
    <source>
        <strain evidence="5 6">DSM 11901</strain>
    </source>
</reference>
<gene>
    <name evidence="5" type="ORF">EV672_107222</name>
</gene>
<evidence type="ECO:0000256" key="1">
    <source>
        <dbReference type="ARBA" id="ARBA00004442"/>
    </source>
</evidence>
<feature type="signal peptide" evidence="3">
    <location>
        <begin position="1"/>
        <end position="19"/>
    </location>
</feature>
<evidence type="ECO:0000256" key="2">
    <source>
        <dbReference type="ARBA" id="ARBA00022729"/>
    </source>
</evidence>
<dbReference type="InterPro" id="IPR011250">
    <property type="entry name" value="OMP/PagP_B-barrel"/>
</dbReference>
<feature type="domain" description="Outer membrane protein beta-barrel" evidence="4">
    <location>
        <begin position="5"/>
        <end position="185"/>
    </location>
</feature>
<dbReference type="GO" id="GO:0009279">
    <property type="term" value="C:cell outer membrane"/>
    <property type="evidence" value="ECO:0007669"/>
    <property type="project" value="UniProtKB-SubCell"/>
</dbReference>
<sequence length="185" mass="19412">MKKIALAVALIGTMSAASAQVYVAGNLGQARIDVDCSDTVSCDKSDTGYKLTAGYQLNPLVALEASYIDFGKVKARVIESGINVDVKGESSGFLLAAALRHNITPEVSLVGRVGLAMLKSKVTASAFGFSDSESYNSTKPYLGLGAEYALNKQLRLTVGADFTDAKVEGETVSVRLLSAGVQYAF</sequence>
<dbReference type="OrthoDB" id="9130661at2"/>
<keyword evidence="6" id="KW-1185">Reference proteome</keyword>
<evidence type="ECO:0000259" key="4">
    <source>
        <dbReference type="Pfam" id="PF13505"/>
    </source>
</evidence>
<accession>A0A4R6R7G9</accession>
<comment type="caution">
    <text evidence="5">The sequence shown here is derived from an EMBL/GenBank/DDBJ whole genome shotgun (WGS) entry which is preliminary data.</text>
</comment>
<name>A0A4R6R7G9_9BURK</name>